<dbReference type="GO" id="GO:0004307">
    <property type="term" value="F:ethanolaminephosphotransferase activity"/>
    <property type="evidence" value="ECO:0007669"/>
    <property type="project" value="TreeGrafter"/>
</dbReference>
<dbReference type="GO" id="GO:0006646">
    <property type="term" value="P:phosphatidylethanolamine biosynthetic process"/>
    <property type="evidence" value="ECO:0007669"/>
    <property type="project" value="TreeGrafter"/>
</dbReference>
<comment type="similarity">
    <text evidence="2">Belongs to the CDP-alcohol phosphatidyltransferase class-I family.</text>
</comment>
<keyword evidence="4" id="KW-0812">Transmembrane</keyword>
<keyword evidence="5" id="KW-1185">Reference proteome</keyword>
<sequence length="217" mass="24188">MQGQLTLKHISINEADITSVSTYITTIFIVFMGVAVEKNYICIYAQLSFNWSLILSQVFASIKISSKKKSSVLHINIAIVHHLPDLLFRMTNTFSRFDVTEAQMSVIIILLTTAVFGNGVWNTALLRHLILGCSMIGSVYQILGYTRVIFSGGVGKNGSTIAILLLKGTSVIFPLFPLFMVIIPFCMIYSRTSSNIYDQHITLFMLCLGAVEQIMLF</sequence>
<keyword evidence="4" id="KW-1133">Transmembrane helix</keyword>
<dbReference type="PANTHER" id="PTHR10414:SF37">
    <property type="entry name" value="BB IN A BOXCAR, ISOFORM C"/>
    <property type="match status" value="1"/>
</dbReference>
<feature type="transmembrane region" description="Helical" evidence="4">
    <location>
        <begin position="128"/>
        <end position="150"/>
    </location>
</feature>
<dbReference type="PANTHER" id="PTHR10414">
    <property type="entry name" value="ETHANOLAMINEPHOSPHOTRANSFERASE"/>
    <property type="match status" value="1"/>
</dbReference>
<keyword evidence="3 4" id="KW-0472">Membrane</keyword>
<dbReference type="Proteomes" id="UP000095283">
    <property type="component" value="Unplaced"/>
</dbReference>
<dbReference type="GO" id="GO:0004142">
    <property type="term" value="F:diacylglycerol cholinephosphotransferase activity"/>
    <property type="evidence" value="ECO:0007669"/>
    <property type="project" value="TreeGrafter"/>
</dbReference>
<dbReference type="AlphaFoldDB" id="A0A1I7WF82"/>
<evidence type="ECO:0000313" key="5">
    <source>
        <dbReference type="Proteomes" id="UP000095283"/>
    </source>
</evidence>
<dbReference type="InterPro" id="IPR014472">
    <property type="entry name" value="CHOPT"/>
</dbReference>
<evidence type="ECO:0000313" key="6">
    <source>
        <dbReference type="WBParaSite" id="Hba_03621"/>
    </source>
</evidence>
<evidence type="ECO:0000256" key="3">
    <source>
        <dbReference type="ARBA" id="ARBA00023136"/>
    </source>
</evidence>
<name>A0A1I7WF82_HETBA</name>
<evidence type="ECO:0000256" key="4">
    <source>
        <dbReference type="SAM" id="Phobius"/>
    </source>
</evidence>
<organism evidence="5 6">
    <name type="scientific">Heterorhabditis bacteriophora</name>
    <name type="common">Entomopathogenic nematode worm</name>
    <dbReference type="NCBI Taxonomy" id="37862"/>
    <lineage>
        <taxon>Eukaryota</taxon>
        <taxon>Metazoa</taxon>
        <taxon>Ecdysozoa</taxon>
        <taxon>Nematoda</taxon>
        <taxon>Chromadorea</taxon>
        <taxon>Rhabditida</taxon>
        <taxon>Rhabditina</taxon>
        <taxon>Rhabditomorpha</taxon>
        <taxon>Strongyloidea</taxon>
        <taxon>Heterorhabditidae</taxon>
        <taxon>Heterorhabditis</taxon>
    </lineage>
</organism>
<proteinExistence type="inferred from homology"/>
<comment type="subcellular location">
    <subcellularLocation>
        <location evidence="1">Membrane</location>
    </subcellularLocation>
</comment>
<feature type="transmembrane region" description="Helical" evidence="4">
    <location>
        <begin position="102"/>
        <end position="121"/>
    </location>
</feature>
<dbReference type="GO" id="GO:0005789">
    <property type="term" value="C:endoplasmic reticulum membrane"/>
    <property type="evidence" value="ECO:0007669"/>
    <property type="project" value="TreeGrafter"/>
</dbReference>
<evidence type="ECO:0000256" key="1">
    <source>
        <dbReference type="ARBA" id="ARBA00004370"/>
    </source>
</evidence>
<protein>
    <submittedName>
        <fullName evidence="6">TPT domain-containing protein</fullName>
    </submittedName>
</protein>
<dbReference type="WBParaSite" id="Hba_03621">
    <property type="protein sequence ID" value="Hba_03621"/>
    <property type="gene ID" value="Hba_03621"/>
</dbReference>
<feature type="transmembrane region" description="Helical" evidence="4">
    <location>
        <begin position="170"/>
        <end position="189"/>
    </location>
</feature>
<accession>A0A1I7WF82</accession>
<dbReference type="GO" id="GO:0005794">
    <property type="term" value="C:Golgi apparatus"/>
    <property type="evidence" value="ECO:0007669"/>
    <property type="project" value="TreeGrafter"/>
</dbReference>
<feature type="transmembrane region" description="Helical" evidence="4">
    <location>
        <begin position="20"/>
        <end position="37"/>
    </location>
</feature>
<reference evidence="6" key="1">
    <citation type="submission" date="2016-11" db="UniProtKB">
        <authorList>
            <consortium name="WormBaseParasite"/>
        </authorList>
    </citation>
    <scope>IDENTIFICATION</scope>
</reference>
<evidence type="ECO:0000256" key="2">
    <source>
        <dbReference type="ARBA" id="ARBA00010441"/>
    </source>
</evidence>